<proteinExistence type="predicted"/>
<name>A0A2H3D9I0_ARMGA</name>
<keyword evidence="2" id="KW-1185">Reference proteome</keyword>
<dbReference type="EMBL" id="KZ293660">
    <property type="protein sequence ID" value="PBK91879.1"/>
    <property type="molecule type" value="Genomic_DNA"/>
</dbReference>
<organism evidence="1 2">
    <name type="scientific">Armillaria gallica</name>
    <name type="common">Bulbous honey fungus</name>
    <name type="synonym">Armillaria bulbosa</name>
    <dbReference type="NCBI Taxonomy" id="47427"/>
    <lineage>
        <taxon>Eukaryota</taxon>
        <taxon>Fungi</taxon>
        <taxon>Dikarya</taxon>
        <taxon>Basidiomycota</taxon>
        <taxon>Agaricomycotina</taxon>
        <taxon>Agaricomycetes</taxon>
        <taxon>Agaricomycetidae</taxon>
        <taxon>Agaricales</taxon>
        <taxon>Marasmiineae</taxon>
        <taxon>Physalacriaceae</taxon>
        <taxon>Armillaria</taxon>
    </lineage>
</organism>
<reference evidence="2" key="1">
    <citation type="journal article" date="2017" name="Nat. Ecol. Evol.">
        <title>Genome expansion and lineage-specific genetic innovations in the forest pathogenic fungi Armillaria.</title>
        <authorList>
            <person name="Sipos G."/>
            <person name="Prasanna A.N."/>
            <person name="Walter M.C."/>
            <person name="O'Connor E."/>
            <person name="Balint B."/>
            <person name="Krizsan K."/>
            <person name="Kiss B."/>
            <person name="Hess J."/>
            <person name="Varga T."/>
            <person name="Slot J."/>
            <person name="Riley R."/>
            <person name="Boka B."/>
            <person name="Rigling D."/>
            <person name="Barry K."/>
            <person name="Lee J."/>
            <person name="Mihaltcheva S."/>
            <person name="LaButti K."/>
            <person name="Lipzen A."/>
            <person name="Waldron R."/>
            <person name="Moloney N.M."/>
            <person name="Sperisen C."/>
            <person name="Kredics L."/>
            <person name="Vagvoelgyi C."/>
            <person name="Patrignani A."/>
            <person name="Fitzpatrick D."/>
            <person name="Nagy I."/>
            <person name="Doyle S."/>
            <person name="Anderson J.B."/>
            <person name="Grigoriev I.V."/>
            <person name="Gueldener U."/>
            <person name="Muensterkoetter M."/>
            <person name="Nagy L.G."/>
        </authorList>
    </citation>
    <scope>NUCLEOTIDE SEQUENCE [LARGE SCALE GENOMIC DNA]</scope>
    <source>
        <strain evidence="2">Ar21-2</strain>
    </source>
</reference>
<gene>
    <name evidence="1" type="ORF">ARMGADRAFT_191405</name>
</gene>
<dbReference type="Proteomes" id="UP000217790">
    <property type="component" value="Unassembled WGS sequence"/>
</dbReference>
<dbReference type="AlphaFoldDB" id="A0A2H3D9I0"/>
<dbReference type="InParanoid" id="A0A2H3D9I0"/>
<evidence type="ECO:0000313" key="2">
    <source>
        <dbReference type="Proteomes" id="UP000217790"/>
    </source>
</evidence>
<protein>
    <submittedName>
        <fullName evidence="1">Uncharacterized protein</fullName>
    </submittedName>
</protein>
<evidence type="ECO:0000313" key="1">
    <source>
        <dbReference type="EMBL" id="PBK91879.1"/>
    </source>
</evidence>
<sequence length="53" mass="6402">MTMAPINYQSDKHFCQYVNCNLREKNPSIHSLRRRYKIFPKFTQWGPNRLGES</sequence>
<accession>A0A2H3D9I0</accession>